<gene>
    <name evidence="8" type="ORF">GCM10022239_26300</name>
</gene>
<dbReference type="Proteomes" id="UP001501004">
    <property type="component" value="Unassembled WGS sequence"/>
</dbReference>
<feature type="transmembrane region" description="Helical" evidence="6">
    <location>
        <begin position="291"/>
        <end position="311"/>
    </location>
</feature>
<protein>
    <submittedName>
        <fullName evidence="8">Type II secretion system F family protein</fullName>
    </submittedName>
</protein>
<keyword evidence="9" id="KW-1185">Reference proteome</keyword>
<dbReference type="PANTHER" id="PTHR35007:SF4">
    <property type="entry name" value="CONSERVED TRANSMEMBRANE PROTEIN-RELATED"/>
    <property type="match status" value="1"/>
</dbReference>
<evidence type="ECO:0000256" key="6">
    <source>
        <dbReference type="SAM" id="Phobius"/>
    </source>
</evidence>
<keyword evidence="2" id="KW-1003">Cell membrane</keyword>
<comment type="caution">
    <text evidence="8">The sequence shown here is derived from an EMBL/GenBank/DDBJ whole genome shotgun (WGS) entry which is preliminary data.</text>
</comment>
<evidence type="ECO:0000313" key="8">
    <source>
        <dbReference type="EMBL" id="GAA3749718.1"/>
    </source>
</evidence>
<sequence length="315" mass="33047">MVPVSPAGAWAIALGLTLGLGLWSLVSLVPRLARPGLTNRVAPYLVDVSDGARAYVEHRPSNPLPVLGTMLGPLAGRVRALLAPLLGGPAVVAERLRQSGSELSVDAFRARQLAWAIGGAAVGVLLSFALARTQPLPVVVHLGLVVVLCVAGFVARDYLLQRAARSRLARMAGELPVVLEFLTLSLSAGEGILDSIRRIAKTSGGELAAELGSVVTAVNSGSPLAESLKQMADGIRLPALTRCVAQVTGALERGTPLADVLRAQAQDVREEAKRDLLELAGKKEVAMMVPLVFMILPVTILFAVFPGIYVLQLGF</sequence>
<feature type="transmembrane region" description="Helical" evidence="6">
    <location>
        <begin position="6"/>
        <end position="29"/>
    </location>
</feature>
<name>A0ABP7FY91_9MICO</name>
<evidence type="ECO:0000256" key="5">
    <source>
        <dbReference type="ARBA" id="ARBA00023136"/>
    </source>
</evidence>
<dbReference type="Pfam" id="PF00482">
    <property type="entry name" value="T2SSF"/>
    <property type="match status" value="1"/>
</dbReference>
<dbReference type="EMBL" id="BAABAE010000004">
    <property type="protein sequence ID" value="GAA3749718.1"/>
    <property type="molecule type" value="Genomic_DNA"/>
</dbReference>
<feature type="transmembrane region" description="Helical" evidence="6">
    <location>
        <begin position="138"/>
        <end position="160"/>
    </location>
</feature>
<evidence type="ECO:0000313" key="9">
    <source>
        <dbReference type="Proteomes" id="UP001501004"/>
    </source>
</evidence>
<evidence type="ECO:0000256" key="3">
    <source>
        <dbReference type="ARBA" id="ARBA00022692"/>
    </source>
</evidence>
<proteinExistence type="predicted"/>
<evidence type="ECO:0000256" key="4">
    <source>
        <dbReference type="ARBA" id="ARBA00022989"/>
    </source>
</evidence>
<feature type="transmembrane region" description="Helical" evidence="6">
    <location>
        <begin position="113"/>
        <end position="132"/>
    </location>
</feature>
<reference evidence="9" key="1">
    <citation type="journal article" date="2019" name="Int. J. Syst. Evol. Microbiol.">
        <title>The Global Catalogue of Microorganisms (GCM) 10K type strain sequencing project: providing services to taxonomists for standard genome sequencing and annotation.</title>
        <authorList>
            <consortium name="The Broad Institute Genomics Platform"/>
            <consortium name="The Broad Institute Genome Sequencing Center for Infectious Disease"/>
            <person name="Wu L."/>
            <person name="Ma J."/>
        </authorList>
    </citation>
    <scope>NUCLEOTIDE SEQUENCE [LARGE SCALE GENOMIC DNA]</scope>
    <source>
        <strain evidence="9">JCM 16949</strain>
    </source>
</reference>
<comment type="subcellular location">
    <subcellularLocation>
        <location evidence="1">Cell membrane</location>
        <topology evidence="1">Multi-pass membrane protein</topology>
    </subcellularLocation>
</comment>
<accession>A0ABP7FY91</accession>
<dbReference type="PANTHER" id="PTHR35007">
    <property type="entry name" value="INTEGRAL MEMBRANE PROTEIN-RELATED"/>
    <property type="match status" value="1"/>
</dbReference>
<evidence type="ECO:0000256" key="1">
    <source>
        <dbReference type="ARBA" id="ARBA00004651"/>
    </source>
</evidence>
<keyword evidence="5 6" id="KW-0472">Membrane</keyword>
<dbReference type="Gene3D" id="1.20.81.30">
    <property type="entry name" value="Type II secretion system (T2SS), domain F"/>
    <property type="match status" value="1"/>
</dbReference>
<organism evidence="8 9">
    <name type="scientific">Leifsonella bigeumensis</name>
    <dbReference type="NCBI Taxonomy" id="433643"/>
    <lineage>
        <taxon>Bacteria</taxon>
        <taxon>Bacillati</taxon>
        <taxon>Actinomycetota</taxon>
        <taxon>Actinomycetes</taxon>
        <taxon>Micrococcales</taxon>
        <taxon>Microbacteriaceae</taxon>
        <taxon>Leifsonella</taxon>
    </lineage>
</organism>
<evidence type="ECO:0000259" key="7">
    <source>
        <dbReference type="Pfam" id="PF00482"/>
    </source>
</evidence>
<evidence type="ECO:0000256" key="2">
    <source>
        <dbReference type="ARBA" id="ARBA00022475"/>
    </source>
</evidence>
<feature type="domain" description="Type II secretion system protein GspF" evidence="7">
    <location>
        <begin position="180"/>
        <end position="304"/>
    </location>
</feature>
<dbReference type="InterPro" id="IPR018076">
    <property type="entry name" value="T2SS_GspF_dom"/>
</dbReference>
<keyword evidence="3 6" id="KW-0812">Transmembrane</keyword>
<dbReference type="InterPro" id="IPR042094">
    <property type="entry name" value="T2SS_GspF_sf"/>
</dbReference>
<keyword evidence="4 6" id="KW-1133">Transmembrane helix</keyword>